<comment type="caution">
    <text evidence="1">The sequence shown here is derived from an EMBL/GenBank/DDBJ whole genome shotgun (WGS) entry which is preliminary data.</text>
</comment>
<evidence type="ECO:0000313" key="2">
    <source>
        <dbReference type="Proteomes" id="UP001373714"/>
    </source>
</evidence>
<organism evidence="1 2">
    <name type="scientific">Orbilia blumenaviensis</name>
    <dbReference type="NCBI Taxonomy" id="1796055"/>
    <lineage>
        <taxon>Eukaryota</taxon>
        <taxon>Fungi</taxon>
        <taxon>Dikarya</taxon>
        <taxon>Ascomycota</taxon>
        <taxon>Pezizomycotina</taxon>
        <taxon>Orbiliomycetes</taxon>
        <taxon>Orbiliales</taxon>
        <taxon>Orbiliaceae</taxon>
        <taxon>Orbilia</taxon>
    </lineage>
</organism>
<name>A0AAV9UFX7_9PEZI</name>
<dbReference type="EMBL" id="JAVHNS010000011">
    <property type="protein sequence ID" value="KAK6340279.1"/>
    <property type="molecule type" value="Genomic_DNA"/>
</dbReference>
<keyword evidence="2" id="KW-1185">Reference proteome</keyword>
<sequence>MPTTKQTIESSPQYLTLSSFTNFISNGPTTCSELTSAINPATPTDTISTYLETLWNALLLLASQTEWSSLTHQKLVNLLQSIQSEPSTETDELPEYNGTKFSWSKLPDLSIYIRDWYNFSPPFSTSSSSQSPLNGLNFGTDEWLNLNAFLATLTKSSLAEKTSDVESTPTDYSLYAIWALRTLEVDPGTLDQVDLADVQTAAVWIVIARKELHILCKQERKYEGNLARAGDAFRDREWKGFNMDRWAVWETAFERLLSLESEKEDGEIRVIRLVRQAGIVMRMAGNE</sequence>
<dbReference type="InterPro" id="IPR053204">
    <property type="entry name" value="Oxopyrrolidines_Biosynth-assoc"/>
</dbReference>
<proteinExistence type="predicted"/>
<gene>
    <name evidence="1" type="ORF">TWF730_002043</name>
</gene>
<reference evidence="1 2" key="1">
    <citation type="submission" date="2019-10" db="EMBL/GenBank/DDBJ databases">
        <authorList>
            <person name="Palmer J.M."/>
        </authorList>
    </citation>
    <scope>NUCLEOTIDE SEQUENCE [LARGE SCALE GENOMIC DNA]</scope>
    <source>
        <strain evidence="1 2">TWF730</strain>
    </source>
</reference>
<dbReference type="AlphaFoldDB" id="A0AAV9UFX7"/>
<dbReference type="PANTHER" id="PTHR38797">
    <property type="entry name" value="NUCLEAR PORE COMPLEX PROTEIN NUP85-RELATED"/>
    <property type="match status" value="1"/>
</dbReference>
<dbReference type="Proteomes" id="UP001373714">
    <property type="component" value="Unassembled WGS sequence"/>
</dbReference>
<protein>
    <submittedName>
        <fullName evidence="1">Uncharacterized protein</fullName>
    </submittedName>
</protein>
<dbReference type="InterPro" id="IPR022085">
    <property type="entry name" value="OpdG"/>
</dbReference>
<dbReference type="Pfam" id="PF12311">
    <property type="entry name" value="DUF3632"/>
    <property type="match status" value="1"/>
</dbReference>
<accession>A0AAV9UFX7</accession>
<evidence type="ECO:0000313" key="1">
    <source>
        <dbReference type="EMBL" id="KAK6340279.1"/>
    </source>
</evidence>